<keyword evidence="16" id="KW-0811">Translocation</keyword>
<keyword evidence="21" id="KW-0539">Nucleus</keyword>
<feature type="region of interest" description="Disordered" evidence="26">
    <location>
        <begin position="2212"/>
        <end position="2346"/>
    </location>
</feature>
<dbReference type="GO" id="GO:0005819">
    <property type="term" value="C:spindle"/>
    <property type="evidence" value="ECO:0007669"/>
    <property type="project" value="UniProtKB-SubCell"/>
</dbReference>
<keyword evidence="11" id="KW-0132">Cell division</keyword>
<comment type="subcellular location">
    <subcellularLocation>
        <location evidence="5">Chromosome</location>
        <location evidence="5">Centromere</location>
        <location evidence="5">Kinetochore</location>
    </subcellularLocation>
    <subcellularLocation>
        <location evidence="1">Cytoplasm</location>
        <location evidence="1">Cytoskeleton</location>
        <location evidence="1">Spindle</location>
    </subcellularLocation>
    <subcellularLocation>
        <location evidence="2">Nucleus membrane</location>
        <topology evidence="2">Peripheral membrane protein</topology>
        <orientation evidence="2">Cytoplasmic side</orientation>
    </subcellularLocation>
    <subcellularLocation>
        <location evidence="4">Nucleus membrane</location>
        <topology evidence="4">Peripheral membrane protein</topology>
        <orientation evidence="4">Nucleoplasmic side</orientation>
    </subcellularLocation>
    <subcellularLocation>
        <location evidence="3">Nucleus</location>
        <location evidence="3">Nuclear pore complex</location>
    </subcellularLocation>
</comment>
<keyword evidence="13" id="KW-0509">mRNA transport</keyword>
<evidence type="ECO:0000256" key="22">
    <source>
        <dbReference type="ARBA" id="ARBA00023306"/>
    </source>
</evidence>
<organism evidence="30 31">
    <name type="scientific">Carassius auratus</name>
    <name type="common">Goldfish</name>
    <dbReference type="NCBI Taxonomy" id="7957"/>
    <lineage>
        <taxon>Eukaryota</taxon>
        <taxon>Metazoa</taxon>
        <taxon>Chordata</taxon>
        <taxon>Craniata</taxon>
        <taxon>Vertebrata</taxon>
        <taxon>Euteleostomi</taxon>
        <taxon>Actinopterygii</taxon>
        <taxon>Neopterygii</taxon>
        <taxon>Teleostei</taxon>
        <taxon>Ostariophysi</taxon>
        <taxon>Cypriniformes</taxon>
        <taxon>Cyprinidae</taxon>
        <taxon>Cyprininae</taxon>
        <taxon>Carassius</taxon>
    </lineage>
</organism>
<keyword evidence="17 25" id="KW-0175">Coiled coil</keyword>
<dbReference type="GO" id="GO:0017056">
    <property type="term" value="F:structural constituent of nuclear pore"/>
    <property type="evidence" value="ECO:0007669"/>
    <property type="project" value="TreeGrafter"/>
</dbReference>
<feature type="coiled-coil region" evidence="25">
    <location>
        <begin position="220"/>
        <end position="360"/>
    </location>
</feature>
<feature type="compositionally biased region" description="Polar residues" evidence="26">
    <location>
        <begin position="2081"/>
        <end position="2096"/>
    </location>
</feature>
<evidence type="ECO:0000256" key="21">
    <source>
        <dbReference type="ARBA" id="ARBA00023242"/>
    </source>
</evidence>
<sequence>MAALLQQTLERTEINKLPKAIQNKLEKVLSEQQTEIDSLKSQHERYKADCEQQYFNLEKKLTESQEQFLSQSKEYHSIKEENSRLAEELKKLKDIEEEQGTTQESKPPRAKYEIEAENRELSRMLEKRSQEVENLSEDLKRLNDKLVETNTIKMELQLKLDELQSSEVSIQYREKRMEQEKELLQNQNTWLNSELKSKTDELYRLSRDKGKEILGLKCSLETKKEEVTRLQDQVNTLKKNNDNMQKSTEDMMNKLKEAKDQRASMEEKYRNELNANLKLCNLYKNAAADSEAKNTELNRAVEELNKLLKEAMQANKGTEKKLSELQSVRERAEADLQEKVRHLEKELENANTRLADLKRRGVPALTEEELTNLSPTAAAVAKIVKPGMKLMELYNGFVEAQDQLHLEKLENKRVHKVLDEIVSEVETKAPILKRQREEYESMQKSMSSLCAKLEQAMKEVHRLQKETDEANKRALGLERDKQRSERQLTDMSEQVSVLLVEVEEARGNLVVREDVSSAVSSSSEVQGSRQVAFRSVQELQQQNQNLLAQIRDLEEQRERDQNQAKTARQTELEQSLEKIQKELEQIKEQLNHQKQLADSATRQRDMYRILLQTAGVELPPQGSEAGSQSITPSRTGPIATRSAPLRAAATESVQATQAKAALKQINDAFTTYKKEKAENDKLLNEQIERLRGQVSDLLSQKAKLSSQLEFAFKRYEMLQENVNAFRREIEALHEKNQKMTATHQRHEQIIHTMTQDLREANEKLAMAELRVENIRKEKDILKQVENRLTQERESILTEQRGQSLLLTNLKSIQLTMDRSETETKQRYNNQIQHLEKEIIQLKKKLEQEVEQRHALERNQDVHLLEAKKQLETQTALHQKTKELLRTAEQQLKNNENQSTVPKQPVRTLPRVSAPSVPQQEVDELRARLQQTEEQNSDLKERLKSTTTHVEQYRSMVLSLEESVNKEKQLAEQARTSTDSQLKTLRELNQQLEARLVEAEKEKLELQQEKMKAVESVEERVKELKRSMTDIQTELQDTLHRASEAVAQEQRATQDSKLQAKLAAEAQNKYERELMLHAADVEALQAAKKQGQQSVLSMKQLEDKAQKAASELHQGRIDWQQQEKRLQEELSKEQKRAEELQKQNTMLHEQMENLSSKIIASTQQQATGESSLNISLNEEGKSHEQILDILRFVRREKEIVETRLEVAEVETLRYKQRMEYLEGELKDLQDSLNAEREKLQVTTKTLAQQEDMMKRVESMSALTETNKMLKNEKNRLEHELQQTQAKMRKLEADIKPLQDSNAELSEKSGMLQAEKRLLEEDVKRLKTRTQQLLSQQKDNDQEETKKLHSEREVHLKRIQQLIEETGKLKNEVARSQASITTAQSQVQNLQDSLGKLTTERDNLKKDLQAKTVDIQEKVKTITQVKKIGRRYKTQYEELKEQHDKMVAEAASKPAQEQEDRQASVQEIQNLKSSLSQTQNRTSELETQLDSIQKTVQEREAEVKSLQEQLAQVQPELSRLRTELQEKSNLEEQLRQQIAEKEEKTKKAFMGAKQKINQLNSAKEQLAKENEELKQQREELEVRMSALKSQYEGRWSRQERELRELREQQERHGDQKDDAQEPGQSKVQEAQRSSDARQITLKPTPAADRGGASTSEPPTANIKPTPVAAATSKPSPIAGSKSTPRASIRPMITPAPVTTPTATVMPTTQVETQEALQSTEGTMEHVTVFGSTSGSVRSTSPNIQTTQPILGLQQSQATAFVQPTQQQTSQEPATTLIEAVHSSQMERPSTSTAVFGTVSATAGSSVSKRVREEEQESSTEVTDTSQDDPTHPPITKKLRIIRRMGLEDASSTEESNDAMGEASGEGQQPPDASELSQEAYPVLGEGDEESLSQSVPMDQVSESQPSESQISGQDLSEEYKHDIIVIETDSGTEEEQEEPGQYEEDDADDDDDDDDDDEDGDGGMAEAAEESNEGSGSADANEAYKGDEAEGDGAADPDIDNEESQEASDSIQKQADSQSSGEASVSTLESFPAEPVRAQHPVPSTTTSSLGLRLPQSPRRPHHTPPPRLNIHPVPELGPPIMQRQSGQSRRTSMSRVPQLTPGIGSMQHFFDDDDRMVPSTPTLVVPHRTDGFAEAIHSPQVAGVPRFRFGPPEDMMPQASSSHSDLSHLATHGGLGMYESPLFLPAHDEESGGRSVPTTPLQVAAPVTVFTENHPSDVSETASQSVPMVSTSTGSVPAPGEAVPGDDGDDVFVGEAESEGASSEACLEGQSELESAQPTDDASLPSTSQEPTSSSADTSTSTSTGQAKPSGRLLPQQQPPRRNQIIRRGGVFPRGGRGRGLNRGTPI</sequence>
<gene>
    <name evidence="31" type="primary">LOC113045802</name>
</gene>
<dbReference type="InterPro" id="IPR057577">
    <property type="entry name" value="Nucleoprot-TPR/MLP1_dom"/>
</dbReference>
<dbReference type="GO" id="GO:1901673">
    <property type="term" value="P:regulation of mitotic spindle assembly"/>
    <property type="evidence" value="ECO:0007669"/>
    <property type="project" value="TreeGrafter"/>
</dbReference>
<feature type="compositionally biased region" description="Polar residues" evidence="26">
    <location>
        <begin position="1620"/>
        <end position="1635"/>
    </location>
</feature>
<feature type="compositionally biased region" description="Polar residues" evidence="26">
    <location>
        <begin position="2005"/>
        <end position="2027"/>
    </location>
</feature>
<evidence type="ECO:0000256" key="18">
    <source>
        <dbReference type="ARBA" id="ARBA00023132"/>
    </source>
</evidence>
<feature type="domain" description="NUA/TPR/MLP1-2-like" evidence="29">
    <location>
        <begin position="467"/>
        <end position="561"/>
    </location>
</feature>
<feature type="compositionally biased region" description="Basic and acidic residues" evidence="26">
    <location>
        <begin position="1336"/>
        <end position="1348"/>
    </location>
</feature>
<keyword evidence="10" id="KW-0963">Cytoplasm</keyword>
<feature type="compositionally biased region" description="Acidic residues" evidence="26">
    <location>
        <begin position="2243"/>
        <end position="2257"/>
    </location>
</feature>
<dbReference type="Proteomes" id="UP000515129">
    <property type="component" value="Chromosome 27"/>
</dbReference>
<evidence type="ECO:0000256" key="9">
    <source>
        <dbReference type="ARBA" id="ARBA00022454"/>
    </source>
</evidence>
<feature type="domain" description="Nucleoprotein TPR/MPL1" evidence="28">
    <location>
        <begin position="165"/>
        <end position="243"/>
    </location>
</feature>
<evidence type="ECO:0000313" key="31">
    <source>
        <dbReference type="RefSeq" id="XP_026062252.1"/>
    </source>
</evidence>
<evidence type="ECO:0000256" key="23">
    <source>
        <dbReference type="ARBA" id="ARBA00023328"/>
    </source>
</evidence>
<evidence type="ECO:0000256" key="1">
    <source>
        <dbReference type="ARBA" id="ARBA00004186"/>
    </source>
</evidence>
<evidence type="ECO:0000256" key="25">
    <source>
        <dbReference type="SAM" id="Coils"/>
    </source>
</evidence>
<keyword evidence="15" id="KW-0653">Protein transport</keyword>
<feature type="coiled-coil region" evidence="25">
    <location>
        <begin position="665"/>
        <end position="897"/>
    </location>
</feature>
<feature type="compositionally biased region" description="Polar residues" evidence="26">
    <location>
        <begin position="624"/>
        <end position="634"/>
    </location>
</feature>
<feature type="coiled-coil region" evidence="25">
    <location>
        <begin position="974"/>
        <end position="1040"/>
    </location>
</feature>
<evidence type="ECO:0000256" key="6">
    <source>
        <dbReference type="ARBA" id="ARBA00005274"/>
    </source>
</evidence>
<feature type="domain" description="Nucleoprotein TPR/MLP1-2" evidence="27">
    <location>
        <begin position="1027"/>
        <end position="1153"/>
    </location>
</feature>
<feature type="region of interest" description="Disordered" evidence="26">
    <location>
        <begin position="1779"/>
        <end position="2101"/>
    </location>
</feature>
<feature type="compositionally biased region" description="Polar residues" evidence="26">
    <location>
        <begin position="2212"/>
        <end position="2234"/>
    </location>
</feature>
<keyword evidence="20" id="KW-0206">Cytoskeleton</keyword>
<name>A0A6P6JSM5_CARAU</name>
<evidence type="ECO:0000256" key="12">
    <source>
        <dbReference type="ARBA" id="ARBA00022776"/>
    </source>
</evidence>
<dbReference type="PANTHER" id="PTHR18898">
    <property type="entry name" value="NUCLEOPROTEIN TPR-RELATED"/>
    <property type="match status" value="1"/>
</dbReference>
<feature type="compositionally biased region" description="Polar residues" evidence="26">
    <location>
        <begin position="1779"/>
        <end position="1805"/>
    </location>
</feature>
<dbReference type="Pfam" id="PF25481">
    <property type="entry name" value="Nucleoprot-TPR"/>
    <property type="match status" value="1"/>
</dbReference>
<dbReference type="GO" id="GO:0005643">
    <property type="term" value="C:nuclear pore"/>
    <property type="evidence" value="ECO:0007669"/>
    <property type="project" value="UniProtKB-SubCell"/>
</dbReference>
<evidence type="ECO:0000256" key="15">
    <source>
        <dbReference type="ARBA" id="ARBA00022927"/>
    </source>
</evidence>
<feature type="compositionally biased region" description="Polar residues" evidence="26">
    <location>
        <begin position="1889"/>
        <end position="1912"/>
    </location>
</feature>
<evidence type="ECO:0000256" key="14">
    <source>
        <dbReference type="ARBA" id="ARBA00022838"/>
    </source>
</evidence>
<keyword evidence="14" id="KW-0995">Kinetochore</keyword>
<dbReference type="Pfam" id="PF25785">
    <property type="entry name" value="TPR"/>
    <property type="match status" value="1"/>
</dbReference>
<feature type="compositionally biased region" description="Low complexity" evidence="26">
    <location>
        <begin position="2291"/>
        <end position="2303"/>
    </location>
</feature>
<keyword evidence="30" id="KW-1185">Reference proteome</keyword>
<keyword evidence="9" id="KW-0158">Chromosome</keyword>
<reference evidence="31" key="1">
    <citation type="submission" date="2025-08" db="UniProtKB">
        <authorList>
            <consortium name="RefSeq"/>
        </authorList>
    </citation>
    <scope>IDENTIFICATION</scope>
    <source>
        <strain evidence="31">Wakin</strain>
        <tissue evidence="31">Muscle</tissue>
    </source>
</reference>
<feature type="coiled-coil region" evidence="25">
    <location>
        <begin position="1097"/>
        <end position="1156"/>
    </location>
</feature>
<dbReference type="SUPFAM" id="SSF57997">
    <property type="entry name" value="Tropomyosin"/>
    <property type="match status" value="1"/>
</dbReference>
<evidence type="ECO:0000256" key="16">
    <source>
        <dbReference type="ARBA" id="ARBA00023010"/>
    </source>
</evidence>
<feature type="region of interest" description="Disordered" evidence="26">
    <location>
        <begin position="1328"/>
        <end position="1348"/>
    </location>
</feature>
<dbReference type="PANTHER" id="PTHR18898:SF3">
    <property type="entry name" value="NUCLEOPROTEIN TPR"/>
    <property type="match status" value="1"/>
</dbReference>
<feature type="compositionally biased region" description="Low complexity" evidence="26">
    <location>
        <begin position="2258"/>
        <end position="2268"/>
    </location>
</feature>
<evidence type="ECO:0000256" key="8">
    <source>
        <dbReference type="ARBA" id="ARBA00022448"/>
    </source>
</evidence>
<dbReference type="KEGG" id="caua:113045802"/>
<comment type="similarity">
    <text evidence="6">Belongs to the TPR family.</text>
</comment>
<evidence type="ECO:0000259" key="28">
    <source>
        <dbReference type="Pfam" id="PF25481"/>
    </source>
</evidence>
<dbReference type="GO" id="GO:0051301">
    <property type="term" value="P:cell division"/>
    <property type="evidence" value="ECO:0007669"/>
    <property type="project" value="UniProtKB-KW"/>
</dbReference>
<feature type="compositionally biased region" description="Acidic residues" evidence="26">
    <location>
        <begin position="1928"/>
        <end position="1970"/>
    </location>
</feature>
<evidence type="ECO:0000256" key="2">
    <source>
        <dbReference type="ARBA" id="ARBA00004335"/>
    </source>
</evidence>
<evidence type="ECO:0000259" key="27">
    <source>
        <dbReference type="Pfam" id="PF07926"/>
    </source>
</evidence>
<dbReference type="GeneID" id="113045802"/>
<dbReference type="GO" id="GO:0031965">
    <property type="term" value="C:nuclear membrane"/>
    <property type="evidence" value="ECO:0007669"/>
    <property type="project" value="UniProtKB-SubCell"/>
</dbReference>
<keyword evidence="23" id="KW-0137">Centromere</keyword>
<dbReference type="InterPro" id="IPR012929">
    <property type="entry name" value="Nucleoprot-TPR/MLP1-2_dom"/>
</dbReference>
<evidence type="ECO:0000256" key="11">
    <source>
        <dbReference type="ARBA" id="ARBA00022618"/>
    </source>
</evidence>
<evidence type="ECO:0000256" key="17">
    <source>
        <dbReference type="ARBA" id="ARBA00023054"/>
    </source>
</evidence>
<dbReference type="GO" id="GO:0000776">
    <property type="term" value="C:kinetochore"/>
    <property type="evidence" value="ECO:0007669"/>
    <property type="project" value="UniProtKB-KW"/>
</dbReference>
<feature type="region of interest" description="Disordered" evidence="26">
    <location>
        <begin position="618"/>
        <end position="638"/>
    </location>
</feature>
<dbReference type="GO" id="GO:0006606">
    <property type="term" value="P:protein import into nucleus"/>
    <property type="evidence" value="ECO:0007669"/>
    <property type="project" value="InterPro"/>
</dbReference>
<keyword evidence="19" id="KW-0472">Membrane</keyword>
<evidence type="ECO:0000259" key="29">
    <source>
        <dbReference type="Pfam" id="PF25785"/>
    </source>
</evidence>
<evidence type="ECO:0000256" key="5">
    <source>
        <dbReference type="ARBA" id="ARBA00004629"/>
    </source>
</evidence>
<dbReference type="OrthoDB" id="343070at2759"/>
<feature type="compositionally biased region" description="Polar residues" evidence="26">
    <location>
        <begin position="2271"/>
        <end position="2290"/>
    </location>
</feature>
<proteinExistence type="inferred from homology"/>
<feature type="coiled-coil region" evidence="25">
    <location>
        <begin position="921"/>
        <end position="948"/>
    </location>
</feature>
<evidence type="ECO:0000256" key="4">
    <source>
        <dbReference type="ARBA" id="ARBA00004620"/>
    </source>
</evidence>
<keyword evidence="22" id="KW-0131">Cell cycle</keyword>
<accession>A0A6P6JSM5</accession>
<dbReference type="GO" id="GO:0034399">
    <property type="term" value="C:nuclear periphery"/>
    <property type="evidence" value="ECO:0007669"/>
    <property type="project" value="UniProtKB-ARBA"/>
</dbReference>
<feature type="compositionally biased region" description="Low complexity" evidence="26">
    <location>
        <begin position="1688"/>
        <end position="1705"/>
    </location>
</feature>
<keyword evidence="18" id="KW-0906">Nuclear pore complex</keyword>
<keyword evidence="12" id="KW-0498">Mitosis</keyword>
<dbReference type="FunFam" id="1.10.287.1490:FF:000004">
    <property type="entry name" value="nucleoprotein TPR isoform X2"/>
    <property type="match status" value="1"/>
</dbReference>
<feature type="compositionally biased region" description="Acidic residues" evidence="26">
    <location>
        <begin position="1987"/>
        <end position="2004"/>
    </location>
</feature>
<evidence type="ECO:0000313" key="30">
    <source>
        <dbReference type="Proteomes" id="UP000515129"/>
    </source>
</evidence>
<feature type="coiled-coil region" evidence="25">
    <location>
        <begin position="529"/>
        <end position="603"/>
    </location>
</feature>
<evidence type="ECO:0000256" key="10">
    <source>
        <dbReference type="ARBA" id="ARBA00022490"/>
    </source>
</evidence>
<dbReference type="Gene3D" id="1.10.287.1490">
    <property type="match status" value="2"/>
</dbReference>
<evidence type="ECO:0000256" key="13">
    <source>
        <dbReference type="ARBA" id="ARBA00022816"/>
    </source>
</evidence>
<evidence type="ECO:0000256" key="3">
    <source>
        <dbReference type="ARBA" id="ARBA00004567"/>
    </source>
</evidence>
<protein>
    <recommendedName>
        <fullName evidence="7">Nucleoprotein TPR</fullName>
    </recommendedName>
    <alternativeName>
        <fullName evidence="24">NPC-associated intranuclear protein</fullName>
    </alternativeName>
</protein>
<evidence type="ECO:0000256" key="7">
    <source>
        <dbReference type="ARBA" id="ARBA00019789"/>
    </source>
</evidence>
<feature type="compositionally biased region" description="Gly residues" evidence="26">
    <location>
        <begin position="2331"/>
        <end position="2340"/>
    </location>
</feature>
<dbReference type="Pfam" id="PF07926">
    <property type="entry name" value="TPR_MLP1_2"/>
    <property type="match status" value="1"/>
</dbReference>
<feature type="coiled-coil region" evidence="25">
    <location>
        <begin position="22"/>
        <end position="194"/>
    </location>
</feature>
<feature type="compositionally biased region" description="Basic and acidic residues" evidence="26">
    <location>
        <begin position="1592"/>
        <end position="1617"/>
    </location>
</feature>
<feature type="compositionally biased region" description="Low complexity" evidence="26">
    <location>
        <begin position="2310"/>
        <end position="2330"/>
    </location>
</feature>
<dbReference type="InterPro" id="IPR057974">
    <property type="entry name" value="NUA/TPR/MLP1-2-like_dom"/>
</dbReference>
<dbReference type="RefSeq" id="XP_026062252.1">
    <property type="nucleotide sequence ID" value="XM_026206467.1"/>
</dbReference>
<keyword evidence="8" id="KW-0813">Transport</keyword>
<evidence type="ECO:0000256" key="24">
    <source>
        <dbReference type="ARBA" id="ARBA00077074"/>
    </source>
</evidence>
<evidence type="ECO:0000256" key="20">
    <source>
        <dbReference type="ARBA" id="ARBA00023212"/>
    </source>
</evidence>
<feature type="region of interest" description="Disordered" evidence="26">
    <location>
        <begin position="1585"/>
        <end position="1705"/>
    </location>
</feature>
<dbReference type="GO" id="GO:0006406">
    <property type="term" value="P:mRNA export from nucleus"/>
    <property type="evidence" value="ECO:0007669"/>
    <property type="project" value="TreeGrafter"/>
</dbReference>
<evidence type="ECO:0000256" key="26">
    <source>
        <dbReference type="SAM" id="MobiDB-lite"/>
    </source>
</evidence>
<evidence type="ECO:0000256" key="19">
    <source>
        <dbReference type="ARBA" id="ARBA00023136"/>
    </source>
</evidence>
<feature type="region of interest" description="Disordered" evidence="26">
    <location>
        <begin position="465"/>
        <end position="488"/>
    </location>
</feature>